<organism evidence="6 7">
    <name type="scientific">Aspergillus brasiliensis (strain CBS 101740 / IMI 381727 / IBT 21946)</name>
    <dbReference type="NCBI Taxonomy" id="767769"/>
    <lineage>
        <taxon>Eukaryota</taxon>
        <taxon>Fungi</taxon>
        <taxon>Dikarya</taxon>
        <taxon>Ascomycota</taxon>
        <taxon>Pezizomycotina</taxon>
        <taxon>Eurotiomycetes</taxon>
        <taxon>Eurotiomycetidae</taxon>
        <taxon>Eurotiales</taxon>
        <taxon>Aspergillaceae</taxon>
        <taxon>Aspergillus</taxon>
        <taxon>Aspergillus subgen. Circumdati</taxon>
    </lineage>
</organism>
<dbReference type="EMBL" id="KV878684">
    <property type="protein sequence ID" value="OJJ72130.1"/>
    <property type="molecule type" value="Genomic_DNA"/>
</dbReference>
<evidence type="ECO:0008006" key="8">
    <source>
        <dbReference type="Google" id="ProtNLM"/>
    </source>
</evidence>
<dbReference type="Gene3D" id="1.10.600.10">
    <property type="entry name" value="Farnesyl Diphosphate Synthase"/>
    <property type="match status" value="1"/>
</dbReference>
<dbReference type="RefSeq" id="XP_067479378.1">
    <property type="nucleotide sequence ID" value="XM_067617835.1"/>
</dbReference>
<dbReference type="PROSITE" id="PS00723">
    <property type="entry name" value="POLYPRENYL_SYNTHASE_1"/>
    <property type="match status" value="1"/>
</dbReference>
<gene>
    <name evidence="6" type="ORF">ASPBRDRAFT_125949</name>
</gene>
<keyword evidence="4" id="KW-0460">Magnesium</keyword>
<dbReference type="InterPro" id="IPR008949">
    <property type="entry name" value="Isoprenoid_synthase_dom_sf"/>
</dbReference>
<keyword evidence="2 5" id="KW-0808">Transferase</keyword>
<comment type="similarity">
    <text evidence="5">Belongs to the FPP/GGPP synthase family.</text>
</comment>
<dbReference type="AlphaFoldDB" id="A0A1L9UKG4"/>
<dbReference type="PANTHER" id="PTHR11525:SF0">
    <property type="entry name" value="FARNESYL PYROPHOSPHATE SYNTHASE"/>
    <property type="match status" value="1"/>
</dbReference>
<dbReference type="GO" id="GO:0046165">
    <property type="term" value="P:alcohol biosynthetic process"/>
    <property type="evidence" value="ECO:0007669"/>
    <property type="project" value="UniProtKB-ARBA"/>
</dbReference>
<keyword evidence="7" id="KW-1185">Reference proteome</keyword>
<name>A0A1L9UKG4_ASPBC</name>
<dbReference type="OMA" id="ENKCSWV"/>
<evidence type="ECO:0000313" key="6">
    <source>
        <dbReference type="EMBL" id="OJJ72130.1"/>
    </source>
</evidence>
<evidence type="ECO:0000256" key="5">
    <source>
        <dbReference type="RuleBase" id="RU004466"/>
    </source>
</evidence>
<sequence>MAFTVDRTKFDSVLAQLVKHVTDHFASNGAPREVTDHVEKCIIENSTNRKMFRGLSVPQTGLSILNRPATEQEFHDLSVLGWLVELLQAYLLMHDDIIDNSSTRRGKPCWYRLPSVGMKAVNDGSLLKSSVFFLLKQYFQKHPSYLRMVETFHELAFLSEIGQEYDGIAADQRRIENWTMADYDNIRRLKSGYNSFYLSVLVALQYLQLDTSLNMKQTRDLLIPLGSFYQFQNDYLDIFGAHSVTGKFSTDIQENKCSWVIIQALQICYEAQWGVLLENYGQSSQDSELKCQRIFEALPLREFYRSKESRVLGSIEDRICNLDESEGLRRGIFDILLGRVRGVTKK</sequence>
<dbReference type="VEuPathDB" id="FungiDB:ASPBRDRAFT_125949"/>
<accession>A0A1L9UKG4</accession>
<evidence type="ECO:0000313" key="7">
    <source>
        <dbReference type="Proteomes" id="UP000184499"/>
    </source>
</evidence>
<keyword evidence="3" id="KW-0479">Metal-binding</keyword>
<evidence type="ECO:0000256" key="3">
    <source>
        <dbReference type="ARBA" id="ARBA00022723"/>
    </source>
</evidence>
<dbReference type="GO" id="GO:0004161">
    <property type="term" value="F:dimethylallyltranstransferase activity"/>
    <property type="evidence" value="ECO:0007669"/>
    <property type="project" value="TreeGrafter"/>
</dbReference>
<protein>
    <recommendedName>
        <fullName evidence="8">Farnesyl diphosphate synthase</fullName>
    </recommendedName>
</protein>
<reference evidence="7" key="1">
    <citation type="journal article" date="2017" name="Genome Biol.">
        <title>Comparative genomics reveals high biological diversity and specific adaptations in the industrially and medically important fungal genus Aspergillus.</title>
        <authorList>
            <person name="de Vries R.P."/>
            <person name="Riley R."/>
            <person name="Wiebenga A."/>
            <person name="Aguilar-Osorio G."/>
            <person name="Amillis S."/>
            <person name="Uchima C.A."/>
            <person name="Anderluh G."/>
            <person name="Asadollahi M."/>
            <person name="Askin M."/>
            <person name="Barry K."/>
            <person name="Battaglia E."/>
            <person name="Bayram O."/>
            <person name="Benocci T."/>
            <person name="Braus-Stromeyer S.A."/>
            <person name="Caldana C."/>
            <person name="Canovas D."/>
            <person name="Cerqueira G.C."/>
            <person name="Chen F."/>
            <person name="Chen W."/>
            <person name="Choi C."/>
            <person name="Clum A."/>
            <person name="Dos Santos R.A."/>
            <person name="Damasio A.R."/>
            <person name="Diallinas G."/>
            <person name="Emri T."/>
            <person name="Fekete E."/>
            <person name="Flipphi M."/>
            <person name="Freyberg S."/>
            <person name="Gallo A."/>
            <person name="Gournas C."/>
            <person name="Habgood R."/>
            <person name="Hainaut M."/>
            <person name="Harispe M.L."/>
            <person name="Henrissat B."/>
            <person name="Hilden K.S."/>
            <person name="Hope R."/>
            <person name="Hossain A."/>
            <person name="Karabika E."/>
            <person name="Karaffa L."/>
            <person name="Karanyi Z."/>
            <person name="Krasevec N."/>
            <person name="Kuo A."/>
            <person name="Kusch H."/>
            <person name="LaButti K."/>
            <person name="Lagendijk E.L."/>
            <person name="Lapidus A."/>
            <person name="Levasseur A."/>
            <person name="Lindquist E."/>
            <person name="Lipzen A."/>
            <person name="Logrieco A.F."/>
            <person name="MacCabe A."/>
            <person name="Maekelae M.R."/>
            <person name="Malavazi I."/>
            <person name="Melin P."/>
            <person name="Meyer V."/>
            <person name="Mielnichuk N."/>
            <person name="Miskei M."/>
            <person name="Molnar A.P."/>
            <person name="Mule G."/>
            <person name="Ngan C.Y."/>
            <person name="Orejas M."/>
            <person name="Orosz E."/>
            <person name="Ouedraogo J.P."/>
            <person name="Overkamp K.M."/>
            <person name="Park H.-S."/>
            <person name="Perrone G."/>
            <person name="Piumi F."/>
            <person name="Punt P.J."/>
            <person name="Ram A.F."/>
            <person name="Ramon A."/>
            <person name="Rauscher S."/>
            <person name="Record E."/>
            <person name="Riano-Pachon D.M."/>
            <person name="Robert V."/>
            <person name="Roehrig J."/>
            <person name="Ruller R."/>
            <person name="Salamov A."/>
            <person name="Salih N.S."/>
            <person name="Samson R.A."/>
            <person name="Sandor E."/>
            <person name="Sanguinetti M."/>
            <person name="Schuetze T."/>
            <person name="Sepcic K."/>
            <person name="Shelest E."/>
            <person name="Sherlock G."/>
            <person name="Sophianopoulou V."/>
            <person name="Squina F.M."/>
            <person name="Sun H."/>
            <person name="Susca A."/>
            <person name="Todd R.B."/>
            <person name="Tsang A."/>
            <person name="Unkles S.E."/>
            <person name="van de Wiele N."/>
            <person name="van Rossen-Uffink D."/>
            <person name="Oliveira J.V."/>
            <person name="Vesth T.C."/>
            <person name="Visser J."/>
            <person name="Yu J.-H."/>
            <person name="Zhou M."/>
            <person name="Andersen M.R."/>
            <person name="Archer D.B."/>
            <person name="Baker S.E."/>
            <person name="Benoit I."/>
            <person name="Brakhage A.A."/>
            <person name="Braus G.H."/>
            <person name="Fischer R."/>
            <person name="Frisvad J.C."/>
            <person name="Goldman G.H."/>
            <person name="Houbraken J."/>
            <person name="Oakley B."/>
            <person name="Pocsi I."/>
            <person name="Scazzocchio C."/>
            <person name="Seiboth B."/>
            <person name="vanKuyk P.A."/>
            <person name="Wortman J."/>
            <person name="Dyer P.S."/>
            <person name="Grigoriev I.V."/>
        </authorList>
    </citation>
    <scope>NUCLEOTIDE SEQUENCE [LARGE SCALE GENOMIC DNA]</scope>
    <source>
        <strain evidence="7">CBS 101740 / IMI 381727 / IBT 21946</strain>
    </source>
</reference>
<dbReference type="Pfam" id="PF00348">
    <property type="entry name" value="polyprenyl_synt"/>
    <property type="match status" value="1"/>
</dbReference>
<dbReference type="GO" id="GO:0004337">
    <property type="term" value="F:(2E,6E)-farnesyl diphosphate synthase activity"/>
    <property type="evidence" value="ECO:0007669"/>
    <property type="project" value="TreeGrafter"/>
</dbReference>
<dbReference type="GO" id="GO:0043386">
    <property type="term" value="P:mycotoxin biosynthetic process"/>
    <property type="evidence" value="ECO:0007669"/>
    <property type="project" value="UniProtKB-ARBA"/>
</dbReference>
<dbReference type="GeneID" id="93570323"/>
<dbReference type="Proteomes" id="UP000184499">
    <property type="component" value="Unassembled WGS sequence"/>
</dbReference>
<dbReference type="PANTHER" id="PTHR11525">
    <property type="entry name" value="FARNESYL-PYROPHOSPHATE SYNTHETASE"/>
    <property type="match status" value="1"/>
</dbReference>
<dbReference type="GO" id="GO:0005737">
    <property type="term" value="C:cytoplasm"/>
    <property type="evidence" value="ECO:0007669"/>
    <property type="project" value="TreeGrafter"/>
</dbReference>
<comment type="cofactor">
    <cofactor evidence="1">
        <name>Mg(2+)</name>
        <dbReference type="ChEBI" id="CHEBI:18420"/>
    </cofactor>
</comment>
<evidence type="ECO:0000256" key="4">
    <source>
        <dbReference type="ARBA" id="ARBA00022842"/>
    </source>
</evidence>
<proteinExistence type="inferred from homology"/>
<dbReference type="SFLD" id="SFLDS00005">
    <property type="entry name" value="Isoprenoid_Synthase_Type_I"/>
    <property type="match status" value="1"/>
</dbReference>
<evidence type="ECO:0000256" key="2">
    <source>
        <dbReference type="ARBA" id="ARBA00022679"/>
    </source>
</evidence>
<dbReference type="InterPro" id="IPR039702">
    <property type="entry name" value="FPS1-like"/>
</dbReference>
<dbReference type="InterPro" id="IPR033749">
    <property type="entry name" value="Polyprenyl_synt_CS"/>
</dbReference>
<dbReference type="GO" id="GO:0045337">
    <property type="term" value="P:farnesyl diphosphate biosynthetic process"/>
    <property type="evidence" value="ECO:0007669"/>
    <property type="project" value="TreeGrafter"/>
</dbReference>
<evidence type="ECO:0000256" key="1">
    <source>
        <dbReference type="ARBA" id="ARBA00001946"/>
    </source>
</evidence>
<dbReference type="STRING" id="767769.A0A1L9UKG4"/>
<dbReference type="InterPro" id="IPR000092">
    <property type="entry name" value="Polyprenyl_synt"/>
</dbReference>
<dbReference type="SUPFAM" id="SSF48576">
    <property type="entry name" value="Terpenoid synthases"/>
    <property type="match status" value="1"/>
</dbReference>
<dbReference type="OrthoDB" id="10257492at2759"/>
<dbReference type="GO" id="GO:0046872">
    <property type="term" value="F:metal ion binding"/>
    <property type="evidence" value="ECO:0007669"/>
    <property type="project" value="UniProtKB-KW"/>
</dbReference>